<evidence type="ECO:0000313" key="5">
    <source>
        <dbReference type="EMBL" id="RXJ71689.1"/>
    </source>
</evidence>
<dbReference type="AlphaFoldDB" id="A0A4Q0YRG1"/>
<feature type="region of interest" description="Disordered" evidence="3">
    <location>
        <begin position="150"/>
        <end position="187"/>
    </location>
</feature>
<dbReference type="InterPro" id="IPR036736">
    <property type="entry name" value="ACP-like_sf"/>
</dbReference>
<dbReference type="PRINTS" id="PR00111">
    <property type="entry name" value="ABHYDROLASE"/>
</dbReference>
<evidence type="ECO:0000313" key="6">
    <source>
        <dbReference type="Proteomes" id="UP000290287"/>
    </source>
</evidence>
<feature type="domain" description="Carrier" evidence="4">
    <location>
        <begin position="61"/>
        <end position="135"/>
    </location>
</feature>
<dbReference type="SMART" id="SM01294">
    <property type="entry name" value="PKS_PP_betabranch"/>
    <property type="match status" value="1"/>
</dbReference>
<dbReference type="InterPro" id="IPR009081">
    <property type="entry name" value="PP-bd_ACP"/>
</dbReference>
<evidence type="ECO:0000259" key="4">
    <source>
        <dbReference type="PROSITE" id="PS50075"/>
    </source>
</evidence>
<dbReference type="EMBL" id="PEIB01000034">
    <property type="protein sequence ID" value="RXJ71689.1"/>
    <property type="molecule type" value="Genomic_DNA"/>
</dbReference>
<dbReference type="SMART" id="SM00823">
    <property type="entry name" value="PKS_PP"/>
    <property type="match status" value="1"/>
</dbReference>
<comment type="caution">
    <text evidence="5">The sequence shown here is derived from an EMBL/GenBank/DDBJ whole genome shotgun (WGS) entry which is preliminary data.</text>
</comment>
<reference evidence="5 6" key="1">
    <citation type="submission" date="2017-10" db="EMBL/GenBank/DDBJ databases">
        <title>Nyctiphanis sp. nov., isolated from the stomach of the euphausiid Nyctiphanes simplex (Hansen, 1911) in the Gulf of California.</title>
        <authorList>
            <person name="Gomez-Gil B."/>
            <person name="Aguilar-Mendez M."/>
            <person name="Lopez-Cortes A."/>
            <person name="Gomez-Gutierrez J."/>
            <person name="Roque A."/>
            <person name="Lang E."/>
            <person name="Gonzalez-Castillo A."/>
        </authorList>
    </citation>
    <scope>NUCLEOTIDE SEQUENCE [LARGE SCALE GENOMIC DNA]</scope>
    <source>
        <strain evidence="5 6">CAIM 600</strain>
    </source>
</reference>
<dbReference type="InterPro" id="IPR050266">
    <property type="entry name" value="AB_hydrolase_sf"/>
</dbReference>
<keyword evidence="2" id="KW-0597">Phosphoprotein</keyword>
<dbReference type="Pfam" id="PF00561">
    <property type="entry name" value="Abhydrolase_1"/>
    <property type="match status" value="2"/>
</dbReference>
<dbReference type="SUPFAM" id="SSF53474">
    <property type="entry name" value="alpha/beta-Hydrolases"/>
    <property type="match status" value="1"/>
</dbReference>
<evidence type="ECO:0000256" key="3">
    <source>
        <dbReference type="SAM" id="MobiDB-lite"/>
    </source>
</evidence>
<gene>
    <name evidence="5" type="ORF">CS022_20335</name>
</gene>
<dbReference type="OrthoDB" id="8874570at2"/>
<dbReference type="InterPro" id="IPR029058">
    <property type="entry name" value="AB_hydrolase_fold"/>
</dbReference>
<organism evidence="5 6">
    <name type="scientific">Veronia nyctiphanis</name>
    <dbReference type="NCBI Taxonomy" id="1278244"/>
    <lineage>
        <taxon>Bacteria</taxon>
        <taxon>Pseudomonadati</taxon>
        <taxon>Pseudomonadota</taxon>
        <taxon>Gammaproteobacteria</taxon>
        <taxon>Vibrionales</taxon>
        <taxon>Vibrionaceae</taxon>
        <taxon>Veronia</taxon>
    </lineage>
</organism>
<proteinExistence type="predicted"/>
<dbReference type="PROSITE" id="PS50075">
    <property type="entry name" value="CARRIER"/>
    <property type="match status" value="1"/>
</dbReference>
<evidence type="ECO:0000256" key="2">
    <source>
        <dbReference type="ARBA" id="ARBA00022553"/>
    </source>
</evidence>
<keyword evidence="6" id="KW-1185">Reference proteome</keyword>
<accession>A0A4Q0YRG1</accession>
<protein>
    <recommendedName>
        <fullName evidence="4">Carrier domain-containing protein</fullName>
    </recommendedName>
</protein>
<keyword evidence="1" id="KW-0596">Phosphopantetheine</keyword>
<dbReference type="Proteomes" id="UP000290287">
    <property type="component" value="Unassembled WGS sequence"/>
</dbReference>
<dbReference type="SUPFAM" id="SSF47336">
    <property type="entry name" value="ACP-like"/>
    <property type="match status" value="1"/>
</dbReference>
<dbReference type="Pfam" id="PF00550">
    <property type="entry name" value="PP-binding"/>
    <property type="match status" value="1"/>
</dbReference>
<dbReference type="InterPro" id="IPR000073">
    <property type="entry name" value="AB_hydrolase_1"/>
</dbReference>
<dbReference type="Gene3D" id="3.40.50.1820">
    <property type="entry name" value="alpha/beta hydrolase"/>
    <property type="match status" value="2"/>
</dbReference>
<sequence length="463" mass="51339">MNQPQISDETVKAEMLDKAALLRKIREGHLRPDEAISALRNVVSTTSSPSNGAKQTILWEDGFFSDLVALVSDILHIPADQVDPDMPVADMGLDSLSATKFNNHVRAEWGLTLQATAFFECNTVRDFSQYILRLHKNALREHYQPVQAEVAQPQARSMGATDELETVKTKQESATGKAPRNSGDPARSNLQRLWEKAQQDLVSGKSMVRRQQIDRLLLERTGGPCIELGICGKGAPVLLLGGLLNPDEIWYRQLDTLKAHYRVIAFNKPGCGRSGVDIHNLSIDAIIEDLVYALDSINVSEPVSVVGFSFGGMLAQALAVKYPNRVRRLALINTTGAQRPRDEEIHILKKELESCPEVLSINGDIDFALAARYREVSHGFNMLDSLPHIKAPALVLSASNDHYMLAQHSDELAKLLARARHEVITNAGHFSLLTHWERVNTFLMSFLGEQTLPSITALEECEE</sequence>
<dbReference type="GO" id="GO:0031177">
    <property type="term" value="F:phosphopantetheine binding"/>
    <property type="evidence" value="ECO:0007669"/>
    <property type="project" value="InterPro"/>
</dbReference>
<name>A0A4Q0YRG1_9GAMM</name>
<evidence type="ECO:0000256" key="1">
    <source>
        <dbReference type="ARBA" id="ARBA00022450"/>
    </source>
</evidence>
<dbReference type="Gene3D" id="1.10.1200.10">
    <property type="entry name" value="ACP-like"/>
    <property type="match status" value="1"/>
</dbReference>
<dbReference type="RefSeq" id="WP_129123766.1">
    <property type="nucleotide sequence ID" value="NZ_PEIB01000034.1"/>
</dbReference>
<dbReference type="InterPro" id="IPR020806">
    <property type="entry name" value="PKS_PP-bd"/>
</dbReference>
<dbReference type="PANTHER" id="PTHR43798">
    <property type="entry name" value="MONOACYLGLYCEROL LIPASE"/>
    <property type="match status" value="1"/>
</dbReference>